<dbReference type="PROSITE" id="PS51722">
    <property type="entry name" value="G_TR_2"/>
    <property type="match status" value="1"/>
</dbReference>
<dbReference type="GO" id="GO:0003743">
    <property type="term" value="F:translation initiation factor activity"/>
    <property type="evidence" value="ECO:0007669"/>
    <property type="project" value="UniProtKB-KW"/>
</dbReference>
<dbReference type="InterPro" id="IPR005225">
    <property type="entry name" value="Small_GTP-bd"/>
</dbReference>
<feature type="domain" description="Tr-type G" evidence="7">
    <location>
        <begin position="161"/>
        <end position="332"/>
    </location>
</feature>
<evidence type="ECO:0000259" key="7">
    <source>
        <dbReference type="PROSITE" id="PS51722"/>
    </source>
</evidence>
<dbReference type="SUPFAM" id="SSF52156">
    <property type="entry name" value="Initiation factor IF2/eIF5b, domain 3"/>
    <property type="match status" value="1"/>
</dbReference>
<comment type="similarity">
    <text evidence="1">Belongs to the TRAFAC class translation factor GTPase superfamily. Classic translation factor GTPase family. IF-2 subfamily.</text>
</comment>
<dbReference type="InterPro" id="IPR009000">
    <property type="entry name" value="Transl_B-barrel_sf"/>
</dbReference>
<dbReference type="FunFam" id="3.40.50.300:FF:000019">
    <property type="entry name" value="Translation initiation factor IF-2"/>
    <property type="match status" value="1"/>
</dbReference>
<evidence type="ECO:0000256" key="2">
    <source>
        <dbReference type="ARBA" id="ARBA00022540"/>
    </source>
</evidence>
<keyword evidence="2" id="KW-0396">Initiation factor</keyword>
<sequence length="711" mass="78531">MLGRSLTDVRPLQRSLCALIARAQFSGSASTSGCYLLKAPETRNDVRRFKKTSVRSKHVESVVVKKTKSTKRPVDVYENMTIKELVASLGEDFDSVSDVLFNIDQRNLEVVAENKPIDKESLAKLLSVYNARPRLIPRPKLEEEDLDLYPQPAPPASECVKRSPVVTIMGHVDHGKTTLLDALRSSRIVEGEFGGITQHIGAFSVDLKGAGRRVTFLDTPGHSAFAAMRERGARATDIVVLVVAADDGVKEQTVQSIKFAQDAGVPIVVAVNKVDKPEADPERAKRDLLQHNVVVESLGGESQCIEVSALYRKNLPAIQEAILIQADLMELKSTKNGLVEGVVIESTTQHGVGKVCTVLVTRGVLKKGKYLVCGHALCRVRTMTDENGKPMAEAGPSTPVQISGWKEELPTPGDQVLEAPTADRAQKCIDYRAKRAMESKAAKDWEEIAGQREEERAAYLANRQALLDKGWRYGSTIRQVVHKTQKYLRDEGGQEKPSLAIILRTDVEGTLEAILDVINTYSSEKCDFQLVDFGVGAPTEKELELAKDTNAIIYNFNLTVPPKIRAQAESEGVRIEGFNVIYRLVDGLKAELNSRLPLVTELEPLGEGHILKEFLLSDRGRKKQPVAGVLVDWGSFGRTCIFRFSRLGAVYYEGPVESMKCANETVGTAKTNTEVGLLLPNKEIRFKTDDQVVVLEKKEVRQEIDWYPSGF</sequence>
<dbReference type="FunFam" id="2.40.30.10:FF:000007">
    <property type="entry name" value="Translation initiation factor IF-2"/>
    <property type="match status" value="1"/>
</dbReference>
<dbReference type="NCBIfam" id="TIGR00231">
    <property type="entry name" value="small_GTP"/>
    <property type="match status" value="1"/>
</dbReference>
<keyword evidence="3" id="KW-0547">Nucleotide-binding</keyword>
<dbReference type="Gene3D" id="3.40.50.300">
    <property type="entry name" value="P-loop containing nucleotide triphosphate hydrolases"/>
    <property type="match status" value="1"/>
</dbReference>
<feature type="non-terminal residue" evidence="8">
    <location>
        <position position="711"/>
    </location>
</feature>
<dbReference type="Pfam" id="PF22042">
    <property type="entry name" value="EF-G_D2"/>
    <property type="match status" value="1"/>
</dbReference>
<dbReference type="AlphaFoldDB" id="A0AA36GFL4"/>
<evidence type="ECO:0000256" key="5">
    <source>
        <dbReference type="ARBA" id="ARBA00023134"/>
    </source>
</evidence>
<keyword evidence="9" id="KW-1185">Reference proteome</keyword>
<evidence type="ECO:0000256" key="4">
    <source>
        <dbReference type="ARBA" id="ARBA00022917"/>
    </source>
</evidence>
<dbReference type="InterPro" id="IPR027417">
    <property type="entry name" value="P-loop_NTPase"/>
</dbReference>
<proteinExistence type="inferred from homology"/>
<dbReference type="Pfam" id="PF11987">
    <property type="entry name" value="IF-2"/>
    <property type="match status" value="1"/>
</dbReference>
<dbReference type="Proteomes" id="UP001177023">
    <property type="component" value="Unassembled WGS sequence"/>
</dbReference>
<dbReference type="GO" id="GO:0003924">
    <property type="term" value="F:GTPase activity"/>
    <property type="evidence" value="ECO:0007669"/>
    <property type="project" value="InterPro"/>
</dbReference>
<dbReference type="CDD" id="cd03702">
    <property type="entry name" value="IF2_mtIF2_II"/>
    <property type="match status" value="1"/>
</dbReference>
<dbReference type="InterPro" id="IPR044145">
    <property type="entry name" value="IF2_II"/>
</dbReference>
<comment type="function">
    <text evidence="6">One of the essential components for the initiation of protein synthesis. Protects formylmethionyl-tRNA from spontaneous hydrolysis and promotes its binding to the 30S ribosomal subunits. Also involved in the hydrolysis of GTP during the formation of the 70S ribosomal complex.</text>
</comment>
<evidence type="ECO:0000256" key="3">
    <source>
        <dbReference type="ARBA" id="ARBA00022741"/>
    </source>
</evidence>
<comment type="caution">
    <text evidence="8">The sequence shown here is derived from an EMBL/GenBank/DDBJ whole genome shotgun (WGS) entry which is preliminary data.</text>
</comment>
<accession>A0AA36GFL4</accession>
<dbReference type="FunFam" id="3.40.50.10050:FF:000001">
    <property type="entry name" value="Translation initiation factor IF-2"/>
    <property type="match status" value="1"/>
</dbReference>
<dbReference type="GO" id="GO:0005737">
    <property type="term" value="C:cytoplasm"/>
    <property type="evidence" value="ECO:0007669"/>
    <property type="project" value="TreeGrafter"/>
</dbReference>
<gene>
    <name evidence="8" type="ORF">MSPICULIGERA_LOCUS24507</name>
</gene>
<dbReference type="InterPro" id="IPR053905">
    <property type="entry name" value="EF-G-like_DII"/>
</dbReference>
<keyword evidence="4" id="KW-0648">Protein biosynthesis</keyword>
<dbReference type="PROSITE" id="PS51257">
    <property type="entry name" value="PROKAR_LIPOPROTEIN"/>
    <property type="match status" value="1"/>
</dbReference>
<evidence type="ECO:0000313" key="9">
    <source>
        <dbReference type="Proteomes" id="UP001177023"/>
    </source>
</evidence>
<evidence type="ECO:0000256" key="6">
    <source>
        <dbReference type="ARBA" id="ARBA00025162"/>
    </source>
</evidence>
<organism evidence="8 9">
    <name type="scientific">Mesorhabditis spiculigera</name>
    <dbReference type="NCBI Taxonomy" id="96644"/>
    <lineage>
        <taxon>Eukaryota</taxon>
        <taxon>Metazoa</taxon>
        <taxon>Ecdysozoa</taxon>
        <taxon>Nematoda</taxon>
        <taxon>Chromadorea</taxon>
        <taxon>Rhabditida</taxon>
        <taxon>Rhabditina</taxon>
        <taxon>Rhabditomorpha</taxon>
        <taxon>Rhabditoidea</taxon>
        <taxon>Rhabditidae</taxon>
        <taxon>Mesorhabditinae</taxon>
        <taxon>Mesorhabditis</taxon>
    </lineage>
</organism>
<dbReference type="SUPFAM" id="SSF52540">
    <property type="entry name" value="P-loop containing nucleoside triphosphate hydrolases"/>
    <property type="match status" value="1"/>
</dbReference>
<keyword evidence="5" id="KW-0342">GTP-binding</keyword>
<dbReference type="Gene3D" id="2.40.30.10">
    <property type="entry name" value="Translation factors"/>
    <property type="match status" value="2"/>
</dbReference>
<dbReference type="PANTHER" id="PTHR43381">
    <property type="entry name" value="TRANSLATION INITIATION FACTOR IF-2-RELATED"/>
    <property type="match status" value="1"/>
</dbReference>
<reference evidence="8" key="1">
    <citation type="submission" date="2023-06" db="EMBL/GenBank/DDBJ databases">
        <authorList>
            <person name="Delattre M."/>
        </authorList>
    </citation>
    <scope>NUCLEOTIDE SEQUENCE</scope>
    <source>
        <strain evidence="8">AF72</strain>
    </source>
</reference>
<dbReference type="EMBL" id="CATQJA010002708">
    <property type="protein sequence ID" value="CAJ0586503.1"/>
    <property type="molecule type" value="Genomic_DNA"/>
</dbReference>
<dbReference type="InterPro" id="IPR015760">
    <property type="entry name" value="TIF_IF2"/>
</dbReference>
<dbReference type="Gene3D" id="3.40.50.10050">
    <property type="entry name" value="Translation initiation factor IF- 2, domain 3"/>
    <property type="match status" value="1"/>
</dbReference>
<name>A0AA36GFL4_9BILA</name>
<protein>
    <recommendedName>
        <fullName evidence="7">Tr-type G domain-containing protein</fullName>
    </recommendedName>
</protein>
<dbReference type="PANTHER" id="PTHR43381:SF20">
    <property type="entry name" value="TRANSLATION INITIATION FACTOR IF-2, MITOCHONDRIAL"/>
    <property type="match status" value="1"/>
</dbReference>
<dbReference type="InterPro" id="IPR000795">
    <property type="entry name" value="T_Tr_GTP-bd_dom"/>
</dbReference>
<dbReference type="GO" id="GO:0005525">
    <property type="term" value="F:GTP binding"/>
    <property type="evidence" value="ECO:0007669"/>
    <property type="project" value="UniProtKB-KW"/>
</dbReference>
<evidence type="ECO:0000256" key="1">
    <source>
        <dbReference type="ARBA" id="ARBA00007733"/>
    </source>
</evidence>
<dbReference type="InterPro" id="IPR036925">
    <property type="entry name" value="TIF_IF2_dom3_sf"/>
</dbReference>
<dbReference type="Pfam" id="PF00009">
    <property type="entry name" value="GTP_EFTU"/>
    <property type="match status" value="1"/>
</dbReference>
<dbReference type="SUPFAM" id="SSF50447">
    <property type="entry name" value="Translation proteins"/>
    <property type="match status" value="2"/>
</dbReference>
<dbReference type="CDD" id="cd01887">
    <property type="entry name" value="IF2_eIF5B"/>
    <property type="match status" value="1"/>
</dbReference>
<evidence type="ECO:0000313" key="8">
    <source>
        <dbReference type="EMBL" id="CAJ0586503.1"/>
    </source>
</evidence>
<dbReference type="InterPro" id="IPR023115">
    <property type="entry name" value="TIF_IF2_dom3"/>
</dbReference>